<evidence type="ECO:0000313" key="6">
    <source>
        <dbReference type="Proteomes" id="UP000236333"/>
    </source>
</evidence>
<gene>
    <name evidence="5" type="ORF">TSOC_002149</name>
</gene>
<evidence type="ECO:0000256" key="3">
    <source>
        <dbReference type="SAM" id="Phobius"/>
    </source>
</evidence>
<dbReference type="InterPro" id="IPR001487">
    <property type="entry name" value="Bromodomain"/>
</dbReference>
<organism evidence="5 6">
    <name type="scientific">Tetrabaena socialis</name>
    <dbReference type="NCBI Taxonomy" id="47790"/>
    <lineage>
        <taxon>Eukaryota</taxon>
        <taxon>Viridiplantae</taxon>
        <taxon>Chlorophyta</taxon>
        <taxon>core chlorophytes</taxon>
        <taxon>Chlorophyceae</taxon>
        <taxon>CS clade</taxon>
        <taxon>Chlamydomonadales</taxon>
        <taxon>Tetrabaenaceae</taxon>
        <taxon>Tetrabaena</taxon>
    </lineage>
</organism>
<keyword evidence="3" id="KW-1133">Transmembrane helix</keyword>
<keyword evidence="1" id="KW-0103">Bromodomain</keyword>
<feature type="region of interest" description="Disordered" evidence="2">
    <location>
        <begin position="386"/>
        <end position="425"/>
    </location>
</feature>
<dbReference type="InterPro" id="IPR036427">
    <property type="entry name" value="Bromodomain-like_sf"/>
</dbReference>
<evidence type="ECO:0000256" key="1">
    <source>
        <dbReference type="ARBA" id="ARBA00023117"/>
    </source>
</evidence>
<feature type="region of interest" description="Disordered" evidence="2">
    <location>
        <begin position="502"/>
        <end position="522"/>
    </location>
</feature>
<accession>A0A2J8AEY1</accession>
<dbReference type="AlphaFoldDB" id="A0A2J8AEY1"/>
<feature type="domain" description="Bromo" evidence="4">
    <location>
        <begin position="88"/>
        <end position="161"/>
    </location>
</feature>
<protein>
    <recommendedName>
        <fullName evidence="4">Bromo domain-containing protein</fullName>
    </recommendedName>
</protein>
<dbReference type="Proteomes" id="UP000236333">
    <property type="component" value="Unassembled WGS sequence"/>
</dbReference>
<comment type="caution">
    <text evidence="5">The sequence shown here is derived from an EMBL/GenBank/DDBJ whole genome shotgun (WGS) entry which is preliminary data.</text>
</comment>
<proteinExistence type="predicted"/>
<dbReference type="Gene3D" id="1.20.920.10">
    <property type="entry name" value="Bromodomain-like"/>
    <property type="match status" value="1"/>
</dbReference>
<keyword evidence="6" id="KW-1185">Reference proteome</keyword>
<dbReference type="CDD" id="cd04369">
    <property type="entry name" value="Bromodomain"/>
    <property type="match status" value="1"/>
</dbReference>
<evidence type="ECO:0000259" key="4">
    <source>
        <dbReference type="Pfam" id="PF00439"/>
    </source>
</evidence>
<feature type="compositionally biased region" description="Low complexity" evidence="2">
    <location>
        <begin position="396"/>
        <end position="425"/>
    </location>
</feature>
<dbReference type="SUPFAM" id="SSF47370">
    <property type="entry name" value="Bromodomain"/>
    <property type="match status" value="1"/>
</dbReference>
<dbReference type="EMBL" id="PGGS01000039">
    <property type="protein sequence ID" value="PNH11077.1"/>
    <property type="molecule type" value="Genomic_DNA"/>
</dbReference>
<reference evidence="5 6" key="1">
    <citation type="journal article" date="2017" name="Mol. Biol. Evol.">
        <title>The 4-celled Tetrabaena socialis nuclear genome reveals the essential components for genetic control of cell number at the origin of multicellularity in the volvocine lineage.</title>
        <authorList>
            <person name="Featherston J."/>
            <person name="Arakaki Y."/>
            <person name="Hanschen E.R."/>
            <person name="Ferris P.J."/>
            <person name="Michod R.E."/>
            <person name="Olson B.J.S.C."/>
            <person name="Nozaki H."/>
            <person name="Durand P.M."/>
        </authorList>
    </citation>
    <scope>NUCLEOTIDE SEQUENCE [LARGE SCALE GENOMIC DNA]</scope>
    <source>
        <strain evidence="5 6">NIES-571</strain>
    </source>
</reference>
<evidence type="ECO:0000313" key="5">
    <source>
        <dbReference type="EMBL" id="PNH11077.1"/>
    </source>
</evidence>
<sequence>MSQAPDLAAVLLDLRGYLAVPPWKGKFKGWGGPPTLGDANNGSPGSSCGRSVRRSKILLASVLPFAMEPDGDSANPRARLNCLLRGVCQHLVDTAQHANFFLRAISPAIVHDYRDFVPAGDEMHLGLIIERADAQHYESAGAFRADLARLHQNATAYNGPTGGKHAYEPVMHWAAGLLAVAAEQLERCAPKLLAAEQELQVFIKPNKVVYLPTTFVEEEFNVALLPLECELLVEADGALARETFRVTIKSVPRQGLSTMYCMTNVMRFQQQYLNWQIFNWTRMPESHIKIHLQSPSGAQRHDLDRSASMPEVGRNPGGARRSDDGGAAARSAGGNSLKRKSDTGRYQQPKAERRHVAEPGSSLLQQLSKRLKPSQSDLMDAARKVAEKLSQEQPTAAPSSSSSSNANGQQGSSSSSSSSASSSAGSAATGAATAAIAGSCAGAALLIAVVLAVVVVGRGARRAPASAGPVPVASYDPVAVVAAAPVAPPPPPVKKDGWTKAAQAETGRPRRHFAGGAYGGIP</sequence>
<feature type="region of interest" description="Disordered" evidence="2">
    <location>
        <begin position="294"/>
        <end position="362"/>
    </location>
</feature>
<feature type="compositionally biased region" description="Low complexity" evidence="2">
    <location>
        <begin position="325"/>
        <end position="334"/>
    </location>
</feature>
<dbReference type="Pfam" id="PF00439">
    <property type="entry name" value="Bromodomain"/>
    <property type="match status" value="1"/>
</dbReference>
<dbReference type="OrthoDB" id="551696at2759"/>
<keyword evidence="3" id="KW-0472">Membrane</keyword>
<feature type="transmembrane region" description="Helical" evidence="3">
    <location>
        <begin position="431"/>
        <end position="456"/>
    </location>
</feature>
<keyword evidence="3" id="KW-0812">Transmembrane</keyword>
<evidence type="ECO:0000256" key="2">
    <source>
        <dbReference type="SAM" id="MobiDB-lite"/>
    </source>
</evidence>
<name>A0A2J8AEY1_9CHLO</name>